<evidence type="ECO:0000256" key="1">
    <source>
        <dbReference type="SAM" id="SignalP"/>
    </source>
</evidence>
<organism evidence="2 3">
    <name type="scientific">Clonorchis sinensis</name>
    <name type="common">Chinese liver fluke</name>
    <dbReference type="NCBI Taxonomy" id="79923"/>
    <lineage>
        <taxon>Eukaryota</taxon>
        <taxon>Metazoa</taxon>
        <taxon>Spiralia</taxon>
        <taxon>Lophotrochozoa</taxon>
        <taxon>Platyhelminthes</taxon>
        <taxon>Trematoda</taxon>
        <taxon>Digenea</taxon>
        <taxon>Opisthorchiida</taxon>
        <taxon>Opisthorchiata</taxon>
        <taxon>Opisthorchiidae</taxon>
        <taxon>Clonorchis</taxon>
    </lineage>
</organism>
<reference key="2">
    <citation type="submission" date="2011-10" db="EMBL/GenBank/DDBJ databases">
        <title>The genome and transcriptome sequence of Clonorchis sinensis provide insights into the carcinogenic liver fluke.</title>
        <authorList>
            <person name="Wang X."/>
            <person name="Huang Y."/>
            <person name="Chen W."/>
            <person name="Liu H."/>
            <person name="Guo L."/>
            <person name="Chen Y."/>
            <person name="Luo F."/>
            <person name="Zhou W."/>
            <person name="Sun J."/>
            <person name="Mao Q."/>
            <person name="Liang P."/>
            <person name="Zhou C."/>
            <person name="Tian Y."/>
            <person name="Men J."/>
            <person name="Lv X."/>
            <person name="Huang L."/>
            <person name="Zhou J."/>
            <person name="Hu Y."/>
            <person name="Li R."/>
            <person name="Zhang F."/>
            <person name="Lei H."/>
            <person name="Li X."/>
            <person name="Hu X."/>
            <person name="Liang C."/>
            <person name="Xu J."/>
            <person name="Wu Z."/>
            <person name="Yu X."/>
        </authorList>
    </citation>
    <scope>NUCLEOTIDE SEQUENCE</scope>
    <source>
        <strain>Henan</strain>
    </source>
</reference>
<reference evidence="2" key="1">
    <citation type="journal article" date="2011" name="Genome Biol.">
        <title>The draft genome of the carcinogenic human liver fluke Clonorchis sinensis.</title>
        <authorList>
            <person name="Wang X."/>
            <person name="Chen W."/>
            <person name="Huang Y."/>
            <person name="Sun J."/>
            <person name="Men J."/>
            <person name="Liu H."/>
            <person name="Luo F."/>
            <person name="Guo L."/>
            <person name="Lv X."/>
            <person name="Deng C."/>
            <person name="Zhou C."/>
            <person name="Fan Y."/>
            <person name="Li X."/>
            <person name="Huang L."/>
            <person name="Hu Y."/>
            <person name="Liang C."/>
            <person name="Hu X."/>
            <person name="Xu J."/>
            <person name="Yu X."/>
        </authorList>
    </citation>
    <scope>NUCLEOTIDE SEQUENCE [LARGE SCALE GENOMIC DNA]</scope>
    <source>
        <strain evidence="2">Henan</strain>
    </source>
</reference>
<feature type="signal peptide" evidence="1">
    <location>
        <begin position="1"/>
        <end position="18"/>
    </location>
</feature>
<name>G7YA14_CLOSI</name>
<gene>
    <name evidence="2" type="ORF">CLF_103612</name>
</gene>
<accession>G7YA14</accession>
<sequence length="255" mass="29011">MRLVTSIILTVLVTLAHGYGYGGYGYGYGYGPGYGSYKHYGGYHHYGKIDYKKDGYGGYGGYATHQHYILVVNCHTTMKEGSLSKGCEEKGRSPMSSRTMIMDKKQMATLVPNYYLDGWKTVFVRSLSIGQTGRRESVDAAETFSSTTQWFTQVSKPFHHDTIQSVRRDALMNVLYNRFRDSKTEYCHLVRIYLRIVLWLKHDERTLNPSQGQEKRSLTVRPGLILYLDDPLQGAEFAVLQAAEKPQSYFTFGLA</sequence>
<proteinExistence type="predicted"/>
<evidence type="ECO:0000313" key="3">
    <source>
        <dbReference type="Proteomes" id="UP000008909"/>
    </source>
</evidence>
<protein>
    <submittedName>
        <fullName evidence="2">Uncharacterized protein</fullName>
    </submittedName>
</protein>
<feature type="chain" id="PRO_5003506222" evidence="1">
    <location>
        <begin position="19"/>
        <end position="255"/>
    </location>
</feature>
<dbReference type="EMBL" id="DF142986">
    <property type="protein sequence ID" value="GAA49798.1"/>
    <property type="molecule type" value="Genomic_DNA"/>
</dbReference>
<evidence type="ECO:0000313" key="2">
    <source>
        <dbReference type="EMBL" id="GAA49798.1"/>
    </source>
</evidence>
<keyword evidence="1" id="KW-0732">Signal</keyword>
<dbReference type="AlphaFoldDB" id="G7YA14"/>
<dbReference type="Proteomes" id="UP000008909">
    <property type="component" value="Unassembled WGS sequence"/>
</dbReference>
<keyword evidence="3" id="KW-1185">Reference proteome</keyword>